<accession>A0ACA9RC32</accession>
<evidence type="ECO:0000313" key="1">
    <source>
        <dbReference type="EMBL" id="CAG8786406.1"/>
    </source>
</evidence>
<reference evidence="1" key="1">
    <citation type="submission" date="2021-06" db="EMBL/GenBank/DDBJ databases">
        <authorList>
            <person name="Kallberg Y."/>
            <person name="Tangrot J."/>
            <person name="Rosling A."/>
        </authorList>
    </citation>
    <scope>NUCLEOTIDE SEQUENCE</scope>
    <source>
        <strain evidence="1">28 12/20/2015</strain>
    </source>
</reference>
<evidence type="ECO:0000313" key="2">
    <source>
        <dbReference type="Proteomes" id="UP000789366"/>
    </source>
</evidence>
<comment type="caution">
    <text evidence="1">The sequence shown here is derived from an EMBL/GenBank/DDBJ whole genome shotgun (WGS) entry which is preliminary data.</text>
</comment>
<protein>
    <submittedName>
        <fullName evidence="1">7479_t:CDS:1</fullName>
    </submittedName>
</protein>
<proteinExistence type="predicted"/>
<organism evidence="1 2">
    <name type="scientific">Cetraspora pellucida</name>
    <dbReference type="NCBI Taxonomy" id="1433469"/>
    <lineage>
        <taxon>Eukaryota</taxon>
        <taxon>Fungi</taxon>
        <taxon>Fungi incertae sedis</taxon>
        <taxon>Mucoromycota</taxon>
        <taxon>Glomeromycotina</taxon>
        <taxon>Glomeromycetes</taxon>
        <taxon>Diversisporales</taxon>
        <taxon>Gigasporaceae</taxon>
        <taxon>Cetraspora</taxon>
    </lineage>
</organism>
<gene>
    <name evidence="1" type="ORF">SPELUC_LOCUS16836</name>
</gene>
<sequence>MVKKDQVTLEQVIDNVKLHGLNKQNELQAAYTEWIIMDSLSFNTLCGKEFQQFIKKINPQFKPPSNKE</sequence>
<name>A0ACA9RC32_9GLOM</name>
<dbReference type="Proteomes" id="UP000789366">
    <property type="component" value="Unassembled WGS sequence"/>
</dbReference>
<dbReference type="EMBL" id="CAJVPW010064884">
    <property type="protein sequence ID" value="CAG8786406.1"/>
    <property type="molecule type" value="Genomic_DNA"/>
</dbReference>
<feature type="non-terminal residue" evidence="1">
    <location>
        <position position="68"/>
    </location>
</feature>
<keyword evidence="2" id="KW-1185">Reference proteome</keyword>